<evidence type="ECO:0000313" key="2">
    <source>
        <dbReference type="EMBL" id="SBS28206.1"/>
    </source>
</evidence>
<dbReference type="InterPro" id="IPR001633">
    <property type="entry name" value="EAL_dom"/>
</dbReference>
<reference evidence="2 3" key="1">
    <citation type="submission" date="2016-06" db="EMBL/GenBank/DDBJ databases">
        <authorList>
            <person name="Kjaerup R.B."/>
            <person name="Dalgaard T.S."/>
            <person name="Juul-Madsen H.R."/>
        </authorList>
    </citation>
    <scope>NUCLEOTIDE SEQUENCE [LARGE SCALE GENOMIC DNA]</scope>
    <source>
        <strain evidence="2 3">CECT 8886</strain>
    </source>
</reference>
<gene>
    <name evidence="2" type="primary">ycgF</name>
    <name evidence="2" type="ORF">MSP8886_01090</name>
</gene>
<dbReference type="PANTHER" id="PTHR33121">
    <property type="entry name" value="CYCLIC DI-GMP PHOSPHODIESTERASE PDEF"/>
    <property type="match status" value="1"/>
</dbReference>
<dbReference type="SMART" id="SM00052">
    <property type="entry name" value="EAL"/>
    <property type="match status" value="1"/>
</dbReference>
<dbReference type="RefSeq" id="WP_067013524.1">
    <property type="nucleotide sequence ID" value="NZ_FLOB01000002.1"/>
</dbReference>
<proteinExistence type="predicted"/>
<dbReference type="InterPro" id="IPR035919">
    <property type="entry name" value="EAL_sf"/>
</dbReference>
<keyword evidence="3" id="KW-1185">Reference proteome</keyword>
<dbReference type="AlphaFoldDB" id="A0A1A8T9V7"/>
<name>A0A1A8T9V7_9GAMM</name>
<dbReference type="PROSITE" id="PS50883">
    <property type="entry name" value="EAL"/>
    <property type="match status" value="1"/>
</dbReference>
<sequence>MRQTDFKPLGCTQCANACDLEFDFTMAFQPIINTKNKSIYAQEALVRGLNQESAYQVLQNVNQTNLYRFDQSCRVKAIKLASELGIQTTDSRLSINFLPNAIYKPELCLRTTLNAAELYQFPQEKIIFEFTENEQIIDSQHLKSIIEYYKDQGFLTATDDFGAGFNGLNQLADLQTDIIKIDIALIRNIDQDKTRQTIVKNLINLFNDLNITIIAEGIEKQAEYHTLEDMGIHLFQGYYFAKPSFESLAEINWG</sequence>
<organism evidence="2 3">
    <name type="scientific">Marinomonas spartinae</name>
    <dbReference type="NCBI Taxonomy" id="1792290"/>
    <lineage>
        <taxon>Bacteria</taxon>
        <taxon>Pseudomonadati</taxon>
        <taxon>Pseudomonadota</taxon>
        <taxon>Gammaproteobacteria</taxon>
        <taxon>Oceanospirillales</taxon>
        <taxon>Oceanospirillaceae</taxon>
        <taxon>Marinomonas</taxon>
    </lineage>
</organism>
<protein>
    <submittedName>
        <fullName evidence="2">Blue light-and temperature-regulated antirepressor YcgF</fullName>
    </submittedName>
</protein>
<evidence type="ECO:0000313" key="3">
    <source>
        <dbReference type="Proteomes" id="UP000092544"/>
    </source>
</evidence>
<dbReference type="GO" id="GO:0071111">
    <property type="term" value="F:cyclic-guanylate-specific phosphodiesterase activity"/>
    <property type="evidence" value="ECO:0007669"/>
    <property type="project" value="InterPro"/>
</dbReference>
<dbReference type="STRING" id="1792290.MSP8886_01090"/>
<dbReference type="CDD" id="cd01948">
    <property type="entry name" value="EAL"/>
    <property type="match status" value="1"/>
</dbReference>
<accession>A0A1A8T9V7</accession>
<dbReference type="SUPFAM" id="SSF141868">
    <property type="entry name" value="EAL domain-like"/>
    <property type="match status" value="1"/>
</dbReference>
<dbReference type="OrthoDB" id="1673646at2"/>
<dbReference type="Proteomes" id="UP000092544">
    <property type="component" value="Unassembled WGS sequence"/>
</dbReference>
<dbReference type="Pfam" id="PF00563">
    <property type="entry name" value="EAL"/>
    <property type="match status" value="1"/>
</dbReference>
<dbReference type="Gene3D" id="3.20.20.450">
    <property type="entry name" value="EAL domain"/>
    <property type="match status" value="1"/>
</dbReference>
<evidence type="ECO:0000259" key="1">
    <source>
        <dbReference type="PROSITE" id="PS50883"/>
    </source>
</evidence>
<dbReference type="InterPro" id="IPR050706">
    <property type="entry name" value="Cyclic-di-GMP_PDE-like"/>
</dbReference>
<dbReference type="PANTHER" id="PTHR33121:SF15">
    <property type="entry name" value="BLUE LIGHT- AND TEMPERATURE-REGULATED ANTIREPRESSOR BLUF"/>
    <property type="match status" value="1"/>
</dbReference>
<feature type="domain" description="EAL" evidence="1">
    <location>
        <begin position="7"/>
        <end position="254"/>
    </location>
</feature>
<dbReference type="EMBL" id="FLOB01000002">
    <property type="protein sequence ID" value="SBS28206.1"/>
    <property type="molecule type" value="Genomic_DNA"/>
</dbReference>